<feature type="domain" description="NADP-dependent oxidoreductase" evidence="1">
    <location>
        <begin position="87"/>
        <end position="193"/>
    </location>
</feature>
<accession>A0ABX7P605</accession>
<evidence type="ECO:0000313" key="2">
    <source>
        <dbReference type="EMBL" id="QSQ25878.1"/>
    </source>
</evidence>
<sequence>MTTAVAVTAQDFTHRFVPVFGKSVHRLGLAANYGIDESGMRAAFERGLNYVFWTPTARKLTRVLRESLKQHRERYVVAAGPTLGWFPSQVRRGCERALKVLGTDYLDTFQLYWLGTTSAWTPGTVDVLMKLKEEGKVRSLGVSIHDRERAGQLAESSPLDSLMIRYNAAHPGAERDIFPHLARRKPALIAYTATSWRRLLKRPRGWDGPVPTAGDCYRFCLSNPHVDVVLTGPANVSQLDDNLAALERGPMSAQELQWMRDFGRVVHG</sequence>
<protein>
    <submittedName>
        <fullName evidence="2">Aldo/keto reductase</fullName>
    </submittedName>
</protein>
<dbReference type="Proteomes" id="UP000662747">
    <property type="component" value="Chromosome"/>
</dbReference>
<dbReference type="Gene3D" id="3.20.20.100">
    <property type="entry name" value="NADP-dependent oxidoreductase domain"/>
    <property type="match status" value="1"/>
</dbReference>
<evidence type="ECO:0000313" key="3">
    <source>
        <dbReference type="Proteomes" id="UP000662747"/>
    </source>
</evidence>
<dbReference type="RefSeq" id="WP_206727429.1">
    <property type="nucleotide sequence ID" value="NZ_CP071090.1"/>
</dbReference>
<dbReference type="EMBL" id="CP071090">
    <property type="protein sequence ID" value="QSQ25878.1"/>
    <property type="molecule type" value="Genomic_DNA"/>
</dbReference>
<proteinExistence type="predicted"/>
<organism evidence="2 3">
    <name type="scientific">Pyxidicoccus parkwayensis</name>
    <dbReference type="NCBI Taxonomy" id="2813578"/>
    <lineage>
        <taxon>Bacteria</taxon>
        <taxon>Pseudomonadati</taxon>
        <taxon>Myxococcota</taxon>
        <taxon>Myxococcia</taxon>
        <taxon>Myxococcales</taxon>
        <taxon>Cystobacterineae</taxon>
        <taxon>Myxococcaceae</taxon>
        <taxon>Pyxidicoccus</taxon>
    </lineage>
</organism>
<dbReference type="InterPro" id="IPR053135">
    <property type="entry name" value="AKR2_Oxidoreductase"/>
</dbReference>
<dbReference type="PANTHER" id="PTHR43312:SF1">
    <property type="entry name" value="NADP-DEPENDENT OXIDOREDUCTASE DOMAIN-CONTAINING PROTEIN"/>
    <property type="match status" value="1"/>
</dbReference>
<reference evidence="2 3" key="1">
    <citation type="submission" date="2021-02" db="EMBL/GenBank/DDBJ databases">
        <title>De Novo genome assembly of isolated myxobacteria.</title>
        <authorList>
            <person name="Stevens D.C."/>
        </authorList>
    </citation>
    <scope>NUCLEOTIDE SEQUENCE [LARGE SCALE GENOMIC DNA]</scope>
    <source>
        <strain evidence="3">SCPEA02</strain>
    </source>
</reference>
<dbReference type="InterPro" id="IPR036812">
    <property type="entry name" value="NAD(P)_OxRdtase_dom_sf"/>
</dbReference>
<evidence type="ECO:0000259" key="1">
    <source>
        <dbReference type="Pfam" id="PF00248"/>
    </source>
</evidence>
<dbReference type="InterPro" id="IPR023210">
    <property type="entry name" value="NADP_OxRdtase_dom"/>
</dbReference>
<gene>
    <name evidence="2" type="ORF">JY651_13515</name>
</gene>
<keyword evidence="3" id="KW-1185">Reference proteome</keyword>
<dbReference type="Pfam" id="PF00248">
    <property type="entry name" value="Aldo_ket_red"/>
    <property type="match status" value="1"/>
</dbReference>
<dbReference type="PANTHER" id="PTHR43312">
    <property type="entry name" value="D-THREO-ALDOSE 1-DEHYDROGENASE"/>
    <property type="match status" value="1"/>
</dbReference>
<dbReference type="SUPFAM" id="SSF51430">
    <property type="entry name" value="NAD(P)-linked oxidoreductase"/>
    <property type="match status" value="1"/>
</dbReference>
<name>A0ABX7P605_9BACT</name>